<dbReference type="STRING" id="624147.SAMN04487970_1001234"/>
<dbReference type="InterPro" id="IPR008265">
    <property type="entry name" value="Lipase_GDSL_AS"/>
</dbReference>
<dbReference type="GO" id="GO:0006629">
    <property type="term" value="P:lipid metabolic process"/>
    <property type="evidence" value="ECO:0007669"/>
    <property type="project" value="InterPro"/>
</dbReference>
<dbReference type="InterPro" id="IPR051532">
    <property type="entry name" value="Ester_Hydrolysis_Enzymes"/>
</dbReference>
<proteinExistence type="predicted"/>
<dbReference type="InterPro" id="IPR036514">
    <property type="entry name" value="SGNH_hydro_sf"/>
</dbReference>
<keyword evidence="4" id="KW-1185">Reference proteome</keyword>
<dbReference type="SUPFAM" id="SSF52266">
    <property type="entry name" value="SGNH hydrolase"/>
    <property type="match status" value="1"/>
</dbReference>
<feature type="compositionally biased region" description="Polar residues" evidence="1">
    <location>
        <begin position="184"/>
        <end position="199"/>
    </location>
</feature>
<evidence type="ECO:0000313" key="4">
    <source>
        <dbReference type="Proteomes" id="UP000198601"/>
    </source>
</evidence>
<protein>
    <submittedName>
        <fullName evidence="3">Lysophospholipase L1</fullName>
    </submittedName>
</protein>
<dbReference type="RefSeq" id="WP_174551170.1">
    <property type="nucleotide sequence ID" value="NZ_FMTT01000001.1"/>
</dbReference>
<dbReference type="PANTHER" id="PTHR30383">
    <property type="entry name" value="THIOESTERASE 1/PROTEASE 1/LYSOPHOSPHOLIPASE L1"/>
    <property type="match status" value="1"/>
</dbReference>
<dbReference type="InterPro" id="IPR013830">
    <property type="entry name" value="SGNH_hydro"/>
</dbReference>
<dbReference type="GO" id="GO:0004622">
    <property type="term" value="F:phosphatidylcholine lysophospholipase activity"/>
    <property type="evidence" value="ECO:0007669"/>
    <property type="project" value="TreeGrafter"/>
</dbReference>
<dbReference type="PROSITE" id="PS01098">
    <property type="entry name" value="LIPASE_GDSL_SER"/>
    <property type="match status" value="1"/>
</dbReference>
<name>A0A1G4P7X7_9BACL</name>
<organism evidence="3 4">
    <name type="scientific">Paenibacillus tianmuensis</name>
    <dbReference type="NCBI Taxonomy" id="624147"/>
    <lineage>
        <taxon>Bacteria</taxon>
        <taxon>Bacillati</taxon>
        <taxon>Bacillota</taxon>
        <taxon>Bacilli</taxon>
        <taxon>Bacillales</taxon>
        <taxon>Paenibacillaceae</taxon>
        <taxon>Paenibacillus</taxon>
    </lineage>
</organism>
<feature type="compositionally biased region" description="Low complexity" evidence="1">
    <location>
        <begin position="158"/>
        <end position="177"/>
    </location>
</feature>
<dbReference type="Proteomes" id="UP000198601">
    <property type="component" value="Unassembled WGS sequence"/>
</dbReference>
<evidence type="ECO:0000313" key="3">
    <source>
        <dbReference type="EMBL" id="SCW28380.1"/>
    </source>
</evidence>
<dbReference type="PANTHER" id="PTHR30383:SF27">
    <property type="entry name" value="SPORE GERMINATION LIPASE LIPC"/>
    <property type="match status" value="1"/>
</dbReference>
<sequence>MKSTRWLWRTVGFAALLSTVLCAVGFAYGINQIIFPKPVARDATEAPQQPAAKPKTDNWEAKEQIRIVALGDSLSAGTGDLSGKGYVGGARDKLEKQLGKPVFVYNNFAIPGYRTADVLKDWDKKADIDKSLAEADLVLLTIGGNDLFQSGAGIFSSGDGTNGTSGSDGTSGTSGADSSKERTSPSGQAAETPKSTPGSPDQEAGAGFNPKAAAERIPDALKRLEQIFDRVSKASPQARIFYVGLYHPFLDLDPQREGAPVIRQWNAAAFDLANRYPNITQVPTYDLFELNLSKYLYTDHFHPNQDGYDRIADRIVDILK</sequence>
<gene>
    <name evidence="3" type="ORF">SAMN04487970_1001234</name>
</gene>
<feature type="domain" description="SGNH hydrolase-type esterase" evidence="2">
    <location>
        <begin position="69"/>
        <end position="310"/>
    </location>
</feature>
<evidence type="ECO:0000259" key="2">
    <source>
        <dbReference type="Pfam" id="PF13472"/>
    </source>
</evidence>
<reference evidence="4" key="1">
    <citation type="submission" date="2016-10" db="EMBL/GenBank/DDBJ databases">
        <authorList>
            <person name="Varghese N."/>
            <person name="Submissions S."/>
        </authorList>
    </citation>
    <scope>NUCLEOTIDE SEQUENCE [LARGE SCALE GENOMIC DNA]</scope>
    <source>
        <strain evidence="4">CGMCC 1.8946</strain>
    </source>
</reference>
<dbReference type="AlphaFoldDB" id="A0A1G4P7X7"/>
<dbReference type="EMBL" id="FMTT01000001">
    <property type="protein sequence ID" value="SCW28380.1"/>
    <property type="molecule type" value="Genomic_DNA"/>
</dbReference>
<evidence type="ECO:0000256" key="1">
    <source>
        <dbReference type="SAM" id="MobiDB-lite"/>
    </source>
</evidence>
<dbReference type="Pfam" id="PF13472">
    <property type="entry name" value="Lipase_GDSL_2"/>
    <property type="match status" value="1"/>
</dbReference>
<dbReference type="Gene3D" id="3.40.50.1110">
    <property type="entry name" value="SGNH hydrolase"/>
    <property type="match status" value="1"/>
</dbReference>
<accession>A0A1G4P7X7</accession>
<feature type="region of interest" description="Disordered" evidence="1">
    <location>
        <begin position="158"/>
        <end position="209"/>
    </location>
</feature>